<dbReference type="STRING" id="599839.J4GJA6"/>
<evidence type="ECO:0000313" key="8">
    <source>
        <dbReference type="Proteomes" id="UP000006352"/>
    </source>
</evidence>
<comment type="subcellular location">
    <subcellularLocation>
        <location evidence="1">Nucleus</location>
    </subcellularLocation>
</comment>
<proteinExistence type="predicted"/>
<dbReference type="GO" id="GO:0006352">
    <property type="term" value="P:DNA-templated transcription initiation"/>
    <property type="evidence" value="ECO:0007669"/>
    <property type="project" value="InterPro"/>
</dbReference>
<name>J4GJA6_9APHY</name>
<dbReference type="HOGENOM" id="CLU_052539_0_0_1"/>
<feature type="compositionally biased region" description="Basic and acidic residues" evidence="5">
    <location>
        <begin position="36"/>
        <end position="49"/>
    </location>
</feature>
<dbReference type="InterPro" id="IPR041178">
    <property type="entry name" value="RPA43_OB"/>
</dbReference>
<keyword evidence="2" id="KW-0240">DNA-directed RNA polymerase</keyword>
<dbReference type="AlphaFoldDB" id="J4GJA6"/>
<dbReference type="GO" id="GO:0006362">
    <property type="term" value="P:transcription elongation by RNA polymerase I"/>
    <property type="evidence" value="ECO:0007669"/>
    <property type="project" value="TreeGrafter"/>
</dbReference>
<evidence type="ECO:0000259" key="6">
    <source>
        <dbReference type="Pfam" id="PF17875"/>
    </source>
</evidence>
<dbReference type="RefSeq" id="XP_012178363.1">
    <property type="nucleotide sequence ID" value="XM_012322973.1"/>
</dbReference>
<evidence type="ECO:0000313" key="7">
    <source>
        <dbReference type="EMBL" id="CCL99080.1"/>
    </source>
</evidence>
<evidence type="ECO:0000256" key="4">
    <source>
        <dbReference type="ARBA" id="ARBA00023242"/>
    </source>
</evidence>
<dbReference type="Gene3D" id="2.40.50.1060">
    <property type="match status" value="1"/>
</dbReference>
<evidence type="ECO:0000256" key="3">
    <source>
        <dbReference type="ARBA" id="ARBA00023163"/>
    </source>
</evidence>
<dbReference type="GO" id="GO:0005736">
    <property type="term" value="C:RNA polymerase I complex"/>
    <property type="evidence" value="ECO:0007669"/>
    <property type="project" value="TreeGrafter"/>
</dbReference>
<keyword evidence="4" id="KW-0539">Nucleus</keyword>
<dbReference type="PANTHER" id="PTHR12709">
    <property type="entry name" value="DNA-DIRECTED RNA POLYMERASE II, III"/>
    <property type="match status" value="1"/>
</dbReference>
<dbReference type="InterPro" id="IPR036898">
    <property type="entry name" value="RNA_pol_Rpb7-like_N_sf"/>
</dbReference>
<dbReference type="Pfam" id="PF17875">
    <property type="entry name" value="RPA43_OB"/>
    <property type="match status" value="1"/>
</dbReference>
<accession>J4GJA6</accession>
<dbReference type="OrthoDB" id="10250504at2759"/>
<dbReference type="EMBL" id="HE796915">
    <property type="protein sequence ID" value="CCL99080.1"/>
    <property type="molecule type" value="Genomic_DNA"/>
</dbReference>
<reference evidence="7 8" key="1">
    <citation type="journal article" date="2012" name="Appl. Environ. Microbiol.">
        <title>Short-read sequencing for genomic analysis of the brown rot fungus Fibroporia radiculosa.</title>
        <authorList>
            <person name="Tang J.D."/>
            <person name="Perkins A.D."/>
            <person name="Sonstegard T.S."/>
            <person name="Schroeder S.G."/>
            <person name="Burgess S.C."/>
            <person name="Diehl S.V."/>
        </authorList>
    </citation>
    <scope>NUCLEOTIDE SEQUENCE [LARGE SCALE GENOMIC DNA]</scope>
    <source>
        <strain evidence="7 8">TFFH 294</strain>
    </source>
</reference>
<dbReference type="InterPro" id="IPR041901">
    <property type="entry name" value="RNAP_I_Rpa43_N"/>
</dbReference>
<dbReference type="Proteomes" id="UP000006352">
    <property type="component" value="Unassembled WGS sequence"/>
</dbReference>
<protein>
    <recommendedName>
        <fullName evidence="6">RPA43 OB domain-containing protein</fullName>
    </recommendedName>
</protein>
<keyword evidence="3" id="KW-0804">Transcription</keyword>
<evidence type="ECO:0000256" key="5">
    <source>
        <dbReference type="SAM" id="MobiDB-lite"/>
    </source>
</evidence>
<dbReference type="GeneID" id="24093991"/>
<feature type="region of interest" description="Disordered" evidence="5">
    <location>
        <begin position="318"/>
        <end position="343"/>
    </location>
</feature>
<organism evidence="7 8">
    <name type="scientific">Fibroporia radiculosa</name>
    <dbReference type="NCBI Taxonomy" id="599839"/>
    <lineage>
        <taxon>Eukaryota</taxon>
        <taxon>Fungi</taxon>
        <taxon>Dikarya</taxon>
        <taxon>Basidiomycota</taxon>
        <taxon>Agaricomycotina</taxon>
        <taxon>Agaricomycetes</taxon>
        <taxon>Polyporales</taxon>
        <taxon>Fibroporiaceae</taxon>
        <taxon>Fibroporia</taxon>
    </lineage>
</organism>
<evidence type="ECO:0000256" key="1">
    <source>
        <dbReference type="ARBA" id="ARBA00004123"/>
    </source>
</evidence>
<dbReference type="PANTHER" id="PTHR12709:SF5">
    <property type="entry name" value="DNA-DIRECTED RNA POLYMERASE I SUBUNIT RPA43"/>
    <property type="match status" value="1"/>
</dbReference>
<feature type="domain" description="RPA43 OB" evidence="6">
    <location>
        <begin position="135"/>
        <end position="249"/>
    </location>
</feature>
<dbReference type="InterPro" id="IPR045113">
    <property type="entry name" value="Rpb7-like"/>
</dbReference>
<feature type="region of interest" description="Disordered" evidence="5">
    <location>
        <begin position="17"/>
        <end position="49"/>
    </location>
</feature>
<dbReference type="InParanoid" id="J4GJA6"/>
<evidence type="ECO:0000256" key="2">
    <source>
        <dbReference type="ARBA" id="ARBA00022478"/>
    </source>
</evidence>
<dbReference type="CDD" id="cd04328">
    <property type="entry name" value="RNAP_I_Rpa43_N"/>
    <property type="match status" value="1"/>
</dbReference>
<keyword evidence="8" id="KW-1185">Reference proteome</keyword>
<sequence length="343" mass="37960">MSQLVVENASKKRKHIIADVEQDTEPSVKRAKKDKLKKDKSVRKEKGKARARDDETEFRVVQTSMVVSIPPVFASNLRAGVEEMLDSLLMRYIPALQGVVLSHGSLRFLDTIATIKADCPFTNCRIAFDATVWSPQVGMKLVGKVNLCSPDHIALLVHRTFNVSIPRHHIPTHDWEFEYGPAENDPEFGTDIMDENVLETGENTPVVEGGGRWVHKLTGAKMGGDDGRLEFTVVGLTIANQMLSLVGSVQFDPFSPEHALPAPTKTSANIEVSRTRAAEHEALVLDNDFLEQEAGNEDDDRSPFAELGRLADEAAADLRARQDKTMGPSKKRKRKDAVVRSAQ</sequence>
<dbReference type="Gene3D" id="3.30.1490.120">
    <property type="entry name" value="RNA polymerase Rpb7-like, N-terminal domain"/>
    <property type="match status" value="1"/>
</dbReference>
<gene>
    <name evidence="7" type="ORF">FIBRA_01093</name>
</gene>